<evidence type="ECO:0000256" key="4">
    <source>
        <dbReference type="ARBA" id="ARBA00022679"/>
    </source>
</evidence>
<keyword evidence="8" id="KW-0012">Acyltransferase</keyword>
<accession>A0A428JGW6</accession>
<keyword evidence="4" id="KW-0808">Transferase</keyword>
<comment type="subcellular location">
    <subcellularLocation>
        <location evidence="1">Cell membrane</location>
        <topology evidence="1">Multi-pass membrane protein</topology>
    </subcellularLocation>
</comment>
<evidence type="ECO:0000256" key="5">
    <source>
        <dbReference type="ARBA" id="ARBA00022692"/>
    </source>
</evidence>
<comment type="caution">
    <text evidence="11">The sequence shown here is derived from an EMBL/GenBank/DDBJ whole genome shotgun (WGS) entry which is preliminary data.</text>
</comment>
<dbReference type="GO" id="GO:0016410">
    <property type="term" value="F:N-acyltransferase activity"/>
    <property type="evidence" value="ECO:0007669"/>
    <property type="project" value="InterPro"/>
</dbReference>
<feature type="transmembrane region" description="Helical" evidence="9">
    <location>
        <begin position="60"/>
        <end position="78"/>
    </location>
</feature>
<evidence type="ECO:0000256" key="1">
    <source>
        <dbReference type="ARBA" id="ARBA00004651"/>
    </source>
</evidence>
<evidence type="ECO:0000259" key="10">
    <source>
        <dbReference type="PROSITE" id="PS50263"/>
    </source>
</evidence>
<evidence type="ECO:0000256" key="6">
    <source>
        <dbReference type="ARBA" id="ARBA00022989"/>
    </source>
</evidence>
<dbReference type="RefSeq" id="WP_125431028.1">
    <property type="nucleotide sequence ID" value="NZ_RWIS01000008.1"/>
</dbReference>
<dbReference type="GO" id="GO:0005886">
    <property type="term" value="C:plasma membrane"/>
    <property type="evidence" value="ECO:0007669"/>
    <property type="project" value="UniProtKB-SubCell"/>
</dbReference>
<dbReference type="InterPro" id="IPR003010">
    <property type="entry name" value="C-N_Hydrolase"/>
</dbReference>
<evidence type="ECO:0000256" key="2">
    <source>
        <dbReference type="ARBA" id="ARBA00010065"/>
    </source>
</evidence>
<dbReference type="GO" id="GO:0042158">
    <property type="term" value="P:lipoprotein biosynthetic process"/>
    <property type="evidence" value="ECO:0007669"/>
    <property type="project" value="InterPro"/>
</dbReference>
<keyword evidence="3" id="KW-1003">Cell membrane</keyword>
<keyword evidence="7 9" id="KW-0472">Membrane</keyword>
<feature type="transmembrane region" description="Helical" evidence="9">
    <location>
        <begin position="35"/>
        <end position="53"/>
    </location>
</feature>
<organism evidence="11 12">
    <name type="scientific">Hymenobacter metallilatus</name>
    <dbReference type="NCBI Taxonomy" id="2493666"/>
    <lineage>
        <taxon>Bacteria</taxon>
        <taxon>Pseudomonadati</taxon>
        <taxon>Bacteroidota</taxon>
        <taxon>Cytophagia</taxon>
        <taxon>Cytophagales</taxon>
        <taxon>Hymenobacteraceae</taxon>
        <taxon>Hymenobacter</taxon>
    </lineage>
</organism>
<feature type="transmembrane region" description="Helical" evidence="9">
    <location>
        <begin position="12"/>
        <end position="29"/>
    </location>
</feature>
<dbReference type="AlphaFoldDB" id="A0A428JGW6"/>
<evidence type="ECO:0000313" key="11">
    <source>
        <dbReference type="EMBL" id="RSK31776.1"/>
    </source>
</evidence>
<evidence type="ECO:0000256" key="3">
    <source>
        <dbReference type="ARBA" id="ARBA00022475"/>
    </source>
</evidence>
<keyword evidence="12" id="KW-1185">Reference proteome</keyword>
<evidence type="ECO:0000313" key="12">
    <source>
        <dbReference type="Proteomes" id="UP000280066"/>
    </source>
</evidence>
<reference evidence="11 12" key="1">
    <citation type="submission" date="2018-12" db="EMBL/GenBank/DDBJ databases">
        <authorList>
            <person name="Feng G."/>
            <person name="Zhu H."/>
        </authorList>
    </citation>
    <scope>NUCLEOTIDE SEQUENCE [LARGE SCALE GENOMIC DNA]</scope>
    <source>
        <strain evidence="11 12">9PBR-2</strain>
    </source>
</reference>
<protein>
    <recommendedName>
        <fullName evidence="10">CN hydrolase domain-containing protein</fullName>
    </recommendedName>
</protein>
<dbReference type="OrthoDB" id="9811121at2"/>
<evidence type="ECO:0000256" key="7">
    <source>
        <dbReference type="ARBA" id="ARBA00023136"/>
    </source>
</evidence>
<evidence type="ECO:0000256" key="9">
    <source>
        <dbReference type="SAM" id="Phobius"/>
    </source>
</evidence>
<dbReference type="SUPFAM" id="SSF56317">
    <property type="entry name" value="Carbon-nitrogen hydrolase"/>
    <property type="match status" value="1"/>
</dbReference>
<sequence>MPFTTITSRRALVFNLVAALFTGWLLRFVVGLEPVWWLVWLVPAFLLWLALRLDGHQARWLVILASAIGATANLPYYRLVMPDVAAVAVLGAQTLLWSFTVMASRRVILRYRSWWTVVVYPVLWVALDTLMATLLPDGNWNSLAYSQATVLPLLQVTALGGVAGLLFLVTLVPAALALGCTYGRRLPCGYLAYAAPVLFTLMAYGYGSWRLRQPVTGASTTFGLASIDDAIGRQATTAYTANILQHYEAHVARLAAQGAQVVVLPEKIADLSPGQVPGWQHRFSRWAARNRVWLEAGIGLDNSGEQTNLAWLFAPDGRLSAVYQKHFLAPPERDFTAGTLYSVRTIAGLHYGLAICKDMHFATLGRAYGSRRAAVLLVPAWDFDLDAALAARMTATRGVENGYMVVRSSRSGWLSVSDAHGRFIARRASSAIPGSTLLVNTPVPQQLPTLYTRTGNVLGWLCVLAGAGFLLAGRRGRGTPAR</sequence>
<feature type="transmembrane region" description="Helical" evidence="9">
    <location>
        <begin position="156"/>
        <end position="178"/>
    </location>
</feature>
<name>A0A428JGW6_9BACT</name>
<feature type="transmembrane region" description="Helical" evidence="9">
    <location>
        <begin position="457"/>
        <end position="473"/>
    </location>
</feature>
<gene>
    <name evidence="11" type="ORF">EI290_13195</name>
</gene>
<dbReference type="Pfam" id="PF20154">
    <property type="entry name" value="LNT_N"/>
    <property type="match status" value="1"/>
</dbReference>
<feature type="domain" description="CN hydrolase" evidence="10">
    <location>
        <begin position="222"/>
        <end position="445"/>
    </location>
</feature>
<evidence type="ECO:0000256" key="8">
    <source>
        <dbReference type="ARBA" id="ARBA00023315"/>
    </source>
</evidence>
<dbReference type="PANTHER" id="PTHR38686">
    <property type="entry name" value="APOLIPOPROTEIN N-ACYLTRANSFERASE"/>
    <property type="match status" value="1"/>
</dbReference>
<comment type="similarity">
    <text evidence="2">Belongs to the CN hydrolase family. Apolipoprotein N-acyltransferase subfamily.</text>
</comment>
<feature type="transmembrane region" description="Helical" evidence="9">
    <location>
        <begin position="114"/>
        <end position="136"/>
    </location>
</feature>
<dbReference type="CDD" id="cd07197">
    <property type="entry name" value="nitrilase"/>
    <property type="match status" value="1"/>
</dbReference>
<keyword evidence="6 9" id="KW-1133">Transmembrane helix</keyword>
<proteinExistence type="inferred from homology"/>
<dbReference type="InterPro" id="IPR004563">
    <property type="entry name" value="Apolipo_AcylTrfase"/>
</dbReference>
<dbReference type="Proteomes" id="UP000280066">
    <property type="component" value="Unassembled WGS sequence"/>
</dbReference>
<dbReference type="PROSITE" id="PS50263">
    <property type="entry name" value="CN_HYDROLASE"/>
    <property type="match status" value="1"/>
</dbReference>
<dbReference type="PANTHER" id="PTHR38686:SF1">
    <property type="entry name" value="APOLIPOPROTEIN N-ACYLTRANSFERASE"/>
    <property type="match status" value="1"/>
</dbReference>
<dbReference type="Pfam" id="PF00795">
    <property type="entry name" value="CN_hydrolase"/>
    <property type="match status" value="1"/>
</dbReference>
<feature type="transmembrane region" description="Helical" evidence="9">
    <location>
        <begin position="190"/>
        <end position="209"/>
    </location>
</feature>
<dbReference type="Gene3D" id="3.60.110.10">
    <property type="entry name" value="Carbon-nitrogen hydrolase"/>
    <property type="match status" value="1"/>
</dbReference>
<dbReference type="EMBL" id="RWIS01000008">
    <property type="protein sequence ID" value="RSK31776.1"/>
    <property type="molecule type" value="Genomic_DNA"/>
</dbReference>
<keyword evidence="5 9" id="KW-0812">Transmembrane</keyword>
<feature type="transmembrane region" description="Helical" evidence="9">
    <location>
        <begin position="84"/>
        <end position="102"/>
    </location>
</feature>
<dbReference type="InterPro" id="IPR036526">
    <property type="entry name" value="C-N_Hydrolase_sf"/>
</dbReference>
<dbReference type="InterPro" id="IPR045378">
    <property type="entry name" value="LNT_N"/>
</dbReference>